<dbReference type="Pfam" id="PF08234">
    <property type="entry name" value="Spindle_Spc25"/>
    <property type="match status" value="1"/>
</dbReference>
<comment type="function">
    <text evidence="9">Acts as a component of the essential kinetochore-associated NDC80 complex, which is required for chromosome segregation and spindle checkpoint activity.</text>
</comment>
<feature type="coiled-coil region" evidence="10">
    <location>
        <begin position="52"/>
        <end position="149"/>
    </location>
</feature>
<evidence type="ECO:0000313" key="13">
    <source>
        <dbReference type="EMBL" id="KAL2515287.1"/>
    </source>
</evidence>
<evidence type="ECO:0000313" key="14">
    <source>
        <dbReference type="EMBL" id="KAL2515653.1"/>
    </source>
</evidence>
<sequence>MQTEGENNVRTRMAEIRLVCEREIPIQQQRIDSAVIANRNLFDSAKSKAHQTIHLQERLGKLKTELREAEDALVKALAVKTRKEAKQMTMRDSISDTKARIEELKEIVENQRAKKHEYADIISQQSEALAAYEEKCNQNSEHKEQIEEAISWYNKVLGFRIECGHGVKFIFTNINPENPNEQYSFVIRHENEIYTLLDCNPPLNGTRDLISELNKSNGLFKFVRNMREKFQEIAAHGTSNHVESLDQDSSMISPSAPIASVSTDHRSESLVKEKEIQPGESKRNSRKVGKGQAIQSPGSASSVRRSSRLKVTWEE</sequence>
<dbReference type="GO" id="GO:0005634">
    <property type="term" value="C:nucleus"/>
    <property type="evidence" value="ECO:0007669"/>
    <property type="project" value="UniProtKB-SubCell"/>
</dbReference>
<dbReference type="AlphaFoldDB" id="A0ABD1TRD8"/>
<name>A0ABD1TRD8_9LAMI</name>
<proteinExistence type="inferred from homology"/>
<dbReference type="CDD" id="cd23784">
    <property type="entry name" value="RWD_Spc25"/>
    <property type="match status" value="1"/>
</dbReference>
<keyword evidence="4 9" id="KW-0132">Cell division</keyword>
<keyword evidence="9" id="KW-0995">Kinetochore</keyword>
<gene>
    <name evidence="13" type="ORF">Fot_29258</name>
    <name evidence="14" type="ORF">Fot_29624</name>
</gene>
<evidence type="ECO:0000256" key="7">
    <source>
        <dbReference type="ARBA" id="ARBA00023306"/>
    </source>
</evidence>
<keyword evidence="15" id="KW-1185">Reference proteome</keyword>
<feature type="compositionally biased region" description="Low complexity" evidence="11">
    <location>
        <begin position="249"/>
        <end position="262"/>
    </location>
</feature>
<accession>A0ABD1TRD8</accession>
<evidence type="ECO:0000256" key="4">
    <source>
        <dbReference type="ARBA" id="ARBA00022618"/>
    </source>
</evidence>
<evidence type="ECO:0000259" key="12">
    <source>
        <dbReference type="Pfam" id="PF08234"/>
    </source>
</evidence>
<keyword evidence="8 9" id="KW-0137">Centromere</keyword>
<reference evidence="13" key="2">
    <citation type="submission" date="2024-07" db="EMBL/GenBank/DDBJ databases">
        <title>Two chromosome-level genome assemblies of Korean endemic species Abeliophyllum distichum and Forsythia ovata (Oleaceae).</title>
        <authorList>
            <person name="Mun J.H."/>
        </authorList>
    </citation>
    <scope>NUCLEOTIDE SEQUENCE</scope>
    <source>
        <strain evidence="13">KNKB202402200001</strain>
        <tissue evidence="13">Leaf</tissue>
    </source>
</reference>
<comment type="caution">
    <text evidence="13">The sequence shown here is derived from an EMBL/GenBank/DDBJ whole genome shotgun (WGS) entry which is preliminary data.</text>
</comment>
<feature type="compositionally biased region" description="Basic and acidic residues" evidence="11">
    <location>
        <begin position="263"/>
        <end position="283"/>
    </location>
</feature>
<evidence type="ECO:0000313" key="15">
    <source>
        <dbReference type="Proteomes" id="UP001604277"/>
    </source>
</evidence>
<keyword evidence="9" id="KW-0539">Nucleus</keyword>
<evidence type="ECO:0000256" key="1">
    <source>
        <dbReference type="ARBA" id="ARBA00004584"/>
    </source>
</evidence>
<feature type="region of interest" description="Disordered" evidence="11">
    <location>
        <begin position="241"/>
        <end position="315"/>
    </location>
</feature>
<dbReference type="PANTHER" id="PTHR14281:SF0">
    <property type="entry name" value="KINETOCHORE PROTEIN SPC25"/>
    <property type="match status" value="1"/>
</dbReference>
<feature type="domain" description="Chromosome segregation protein Spc25 C-terminal" evidence="12">
    <location>
        <begin position="164"/>
        <end position="231"/>
    </location>
</feature>
<evidence type="ECO:0000256" key="2">
    <source>
        <dbReference type="ARBA" id="ARBA00006379"/>
    </source>
</evidence>
<dbReference type="PANTHER" id="PTHR14281">
    <property type="entry name" value="KINETOCHORE PROTEIN SPC25-RELATED"/>
    <property type="match status" value="1"/>
</dbReference>
<evidence type="ECO:0000256" key="10">
    <source>
        <dbReference type="SAM" id="Coils"/>
    </source>
</evidence>
<organism evidence="13 15">
    <name type="scientific">Forsythia ovata</name>
    <dbReference type="NCBI Taxonomy" id="205694"/>
    <lineage>
        <taxon>Eukaryota</taxon>
        <taxon>Viridiplantae</taxon>
        <taxon>Streptophyta</taxon>
        <taxon>Embryophyta</taxon>
        <taxon>Tracheophyta</taxon>
        <taxon>Spermatophyta</taxon>
        <taxon>Magnoliopsida</taxon>
        <taxon>eudicotyledons</taxon>
        <taxon>Gunneridae</taxon>
        <taxon>Pentapetalae</taxon>
        <taxon>asterids</taxon>
        <taxon>lamiids</taxon>
        <taxon>Lamiales</taxon>
        <taxon>Oleaceae</taxon>
        <taxon>Forsythieae</taxon>
        <taxon>Forsythia</taxon>
    </lineage>
</organism>
<dbReference type="GO" id="GO:0051301">
    <property type="term" value="P:cell division"/>
    <property type="evidence" value="ECO:0007669"/>
    <property type="project" value="UniProtKB-UniRule"/>
</dbReference>
<comment type="subcellular location">
    <subcellularLocation>
        <location evidence="1">Chromosome</location>
        <location evidence="1">Centromere</location>
    </subcellularLocation>
    <subcellularLocation>
        <location evidence="9">Nucleus</location>
    </subcellularLocation>
    <subcellularLocation>
        <location evidence="9">Chromosome</location>
        <location evidence="9">Centromere</location>
        <location evidence="9">Kinetochore</location>
    </subcellularLocation>
</comment>
<dbReference type="EMBL" id="JBFOLJ010000008">
    <property type="protein sequence ID" value="KAL2515653.1"/>
    <property type="molecule type" value="Genomic_DNA"/>
</dbReference>
<dbReference type="FunFam" id="3.30.457.50:FF:000001">
    <property type="entry name" value="Probable kinetochore protein spc25"/>
    <property type="match status" value="1"/>
</dbReference>
<protein>
    <recommendedName>
        <fullName evidence="9">Kinetochore protein SPC25</fullName>
    </recommendedName>
</protein>
<comment type="similarity">
    <text evidence="2 9">Belongs to the SPC25 family.</text>
</comment>
<dbReference type="Proteomes" id="UP001604277">
    <property type="component" value="Unassembled WGS sequence"/>
</dbReference>
<keyword evidence="7 9" id="KW-0131">Cell cycle</keyword>
<keyword evidence="5 9" id="KW-0498">Mitosis</keyword>
<reference evidence="15" key="1">
    <citation type="submission" date="2024-07" db="EMBL/GenBank/DDBJ databases">
        <title>Two chromosome-level genome assemblies of Korean endemic species Abeliophyllum distichum and Forsythia ovata (Oleaceae).</title>
        <authorList>
            <person name="Jang H."/>
        </authorList>
    </citation>
    <scope>NUCLEOTIDE SEQUENCE [LARGE SCALE GENOMIC DNA]</scope>
</reference>
<evidence type="ECO:0000256" key="6">
    <source>
        <dbReference type="ARBA" id="ARBA00023054"/>
    </source>
</evidence>
<evidence type="ECO:0000256" key="9">
    <source>
        <dbReference type="RuleBase" id="RU367150"/>
    </source>
</evidence>
<evidence type="ECO:0000256" key="3">
    <source>
        <dbReference type="ARBA" id="ARBA00022454"/>
    </source>
</evidence>
<evidence type="ECO:0000256" key="11">
    <source>
        <dbReference type="SAM" id="MobiDB-lite"/>
    </source>
</evidence>
<dbReference type="Gene3D" id="3.30.457.50">
    <property type="entry name" value="Chromosome segregation protein Spc25"/>
    <property type="match status" value="1"/>
</dbReference>
<dbReference type="GO" id="GO:0000776">
    <property type="term" value="C:kinetochore"/>
    <property type="evidence" value="ECO:0007669"/>
    <property type="project" value="UniProtKB-UniRule"/>
</dbReference>
<keyword evidence="6 10" id="KW-0175">Coiled coil</keyword>
<evidence type="ECO:0000256" key="5">
    <source>
        <dbReference type="ARBA" id="ARBA00022776"/>
    </source>
</evidence>
<keyword evidence="3 9" id="KW-0158">Chromosome</keyword>
<evidence type="ECO:0000256" key="8">
    <source>
        <dbReference type="ARBA" id="ARBA00023328"/>
    </source>
</evidence>
<dbReference type="InterPro" id="IPR045143">
    <property type="entry name" value="Spc25"/>
</dbReference>
<comment type="subunit">
    <text evidence="9">Component of the NDC80 complex.</text>
</comment>
<dbReference type="InterPro" id="IPR013255">
    <property type="entry name" value="Spc25_C"/>
</dbReference>
<dbReference type="EMBL" id="JBFOLJ010000008">
    <property type="protein sequence ID" value="KAL2515287.1"/>
    <property type="molecule type" value="Genomic_DNA"/>
</dbReference>